<dbReference type="SUPFAM" id="SSF56059">
    <property type="entry name" value="Glutathione synthetase ATP-binding domain-like"/>
    <property type="match status" value="1"/>
</dbReference>
<dbReference type="RefSeq" id="XP_013330980.1">
    <property type="nucleotide sequence ID" value="XM_013475526.1"/>
</dbReference>
<evidence type="ECO:0000259" key="1">
    <source>
        <dbReference type="Pfam" id="PF02655"/>
    </source>
</evidence>
<dbReference type="STRING" id="1408163.A0A0F4Z3B6"/>
<dbReference type="GeneID" id="25313959"/>
<dbReference type="PANTHER" id="PTHR37018:SF1">
    <property type="entry name" value="CULTURE SPECIFIC PROTEIN, PUTATIVE (AFU_ORTHOLOGUE AFUA_2G00130)-RELATED"/>
    <property type="match status" value="1"/>
</dbReference>
<proteinExistence type="predicted"/>
<accession>A0A0F4Z3B6</accession>
<sequence>DRQEVLEVFPPEVKKMLQQLYAGDQDPKTASLVLQDCVASSTVDSLNLFVTKSGRPIFLGRGAQYLDARGQWGGNFISYANQDDYRVRYAGLLETLASVLHARGYYGPVGIDVMQDADGQPYIVDLNPRVTASYQLSLLRGHFYERRGLSEAVLFYPLGLKCTRETFDDVFRAEITAGRVVVCGWCEGRAGPGGVFRYSTVSLVLGGKNAADLQQLVDKVNAFKIYK</sequence>
<feature type="domain" description="ATP-grasp fold PylC-type" evidence="1">
    <location>
        <begin position="30"/>
        <end position="133"/>
    </location>
</feature>
<dbReference type="InterPro" id="IPR053269">
    <property type="entry name" value="Asp-Met_ligase"/>
</dbReference>
<protein>
    <submittedName>
        <fullName evidence="2">Solid-state culture specific protein</fullName>
    </submittedName>
</protein>
<gene>
    <name evidence="2" type="ORF">T310_1608</name>
</gene>
<organism evidence="2 3">
    <name type="scientific">Rasamsonia emersonii (strain ATCC 16479 / CBS 393.64 / IMI 116815)</name>
    <dbReference type="NCBI Taxonomy" id="1408163"/>
    <lineage>
        <taxon>Eukaryota</taxon>
        <taxon>Fungi</taxon>
        <taxon>Dikarya</taxon>
        <taxon>Ascomycota</taxon>
        <taxon>Pezizomycotina</taxon>
        <taxon>Eurotiomycetes</taxon>
        <taxon>Eurotiomycetidae</taxon>
        <taxon>Eurotiales</taxon>
        <taxon>Trichocomaceae</taxon>
        <taxon>Rasamsonia</taxon>
    </lineage>
</organism>
<dbReference type="GO" id="GO:0005524">
    <property type="term" value="F:ATP binding"/>
    <property type="evidence" value="ECO:0007669"/>
    <property type="project" value="InterPro"/>
</dbReference>
<dbReference type="InterPro" id="IPR003806">
    <property type="entry name" value="ATP-grasp_PylC-type"/>
</dbReference>
<dbReference type="PANTHER" id="PTHR37018">
    <property type="entry name" value="CULTURE SPECIFIC PROTEIN, PUTATIVE (AFU_ORTHOLOGUE AFUA_2G00130)-RELATED"/>
    <property type="match status" value="1"/>
</dbReference>
<dbReference type="Proteomes" id="UP000053958">
    <property type="component" value="Unassembled WGS sequence"/>
</dbReference>
<reference evidence="2 3" key="1">
    <citation type="submission" date="2015-04" db="EMBL/GenBank/DDBJ databases">
        <authorList>
            <person name="Heijne W.H."/>
            <person name="Fedorova N.D."/>
            <person name="Nierman W.C."/>
            <person name="Vollebregt A.W."/>
            <person name="Zhao Z."/>
            <person name="Wu L."/>
            <person name="Kumar M."/>
            <person name="Stam H."/>
            <person name="van den Berg M.A."/>
            <person name="Pel H.J."/>
        </authorList>
    </citation>
    <scope>NUCLEOTIDE SEQUENCE [LARGE SCALE GENOMIC DNA]</scope>
    <source>
        <strain evidence="2 3">CBS 393.64</strain>
    </source>
</reference>
<dbReference type="EMBL" id="LASV01000064">
    <property type="protein sequence ID" value="KKA24368.1"/>
    <property type="molecule type" value="Genomic_DNA"/>
</dbReference>
<dbReference type="AlphaFoldDB" id="A0A0F4Z3B6"/>
<dbReference type="Pfam" id="PF02655">
    <property type="entry name" value="ATP-grasp_3"/>
    <property type="match status" value="1"/>
</dbReference>
<evidence type="ECO:0000313" key="3">
    <source>
        <dbReference type="Proteomes" id="UP000053958"/>
    </source>
</evidence>
<evidence type="ECO:0000313" key="2">
    <source>
        <dbReference type="EMBL" id="KKA24368.1"/>
    </source>
</evidence>
<dbReference type="GO" id="GO:0046872">
    <property type="term" value="F:metal ion binding"/>
    <property type="evidence" value="ECO:0007669"/>
    <property type="project" value="InterPro"/>
</dbReference>
<keyword evidence="3" id="KW-1185">Reference proteome</keyword>
<dbReference type="OrthoDB" id="5946236at2759"/>
<name>A0A0F4Z3B6_RASE3</name>
<feature type="non-terminal residue" evidence="2">
    <location>
        <position position="1"/>
    </location>
</feature>
<dbReference type="Gene3D" id="3.30.470.20">
    <property type="entry name" value="ATP-grasp fold, B domain"/>
    <property type="match status" value="1"/>
</dbReference>
<comment type="caution">
    <text evidence="2">The sequence shown here is derived from an EMBL/GenBank/DDBJ whole genome shotgun (WGS) entry which is preliminary data.</text>
</comment>